<dbReference type="Proteomes" id="UP000886124">
    <property type="component" value="Unassembled WGS sequence"/>
</dbReference>
<evidence type="ECO:0000256" key="6">
    <source>
        <dbReference type="ARBA" id="ARBA00022719"/>
    </source>
</evidence>
<dbReference type="Gene3D" id="1.10.287.3510">
    <property type="match status" value="1"/>
</dbReference>
<dbReference type="PANTHER" id="PTHR11434:SF16">
    <property type="entry name" value="NADH-UBIQUINONE OXIDOREDUCTASE CHAIN 4L"/>
    <property type="match status" value="1"/>
</dbReference>
<dbReference type="GO" id="GO:0005886">
    <property type="term" value="C:plasma membrane"/>
    <property type="evidence" value="ECO:0007669"/>
    <property type="project" value="UniProtKB-SubCell"/>
</dbReference>
<keyword evidence="10" id="KW-0520">NAD</keyword>
<dbReference type="FunFam" id="1.10.287.3510:FF:000001">
    <property type="entry name" value="NADH-quinone oxidoreductase subunit K"/>
    <property type="match status" value="1"/>
</dbReference>
<dbReference type="EMBL" id="DROD01000450">
    <property type="protein sequence ID" value="HHJ52869.1"/>
    <property type="molecule type" value="Genomic_DNA"/>
</dbReference>
<dbReference type="NCBIfam" id="NF004323">
    <property type="entry name" value="PRK05715.1-5"/>
    <property type="match status" value="1"/>
</dbReference>
<evidence type="ECO:0000256" key="10">
    <source>
        <dbReference type="HAMAP-Rule" id="MF_01456"/>
    </source>
</evidence>
<comment type="similarity">
    <text evidence="3 10">Belongs to the complex I subunit 4L family.</text>
</comment>
<comment type="catalytic activity">
    <reaction evidence="10">
        <text>a quinone + NADH + 5 H(+)(in) = a quinol + NAD(+) + 4 H(+)(out)</text>
        <dbReference type="Rhea" id="RHEA:57888"/>
        <dbReference type="ChEBI" id="CHEBI:15378"/>
        <dbReference type="ChEBI" id="CHEBI:24646"/>
        <dbReference type="ChEBI" id="CHEBI:57540"/>
        <dbReference type="ChEBI" id="CHEBI:57945"/>
        <dbReference type="ChEBI" id="CHEBI:132124"/>
    </reaction>
</comment>
<evidence type="ECO:0000313" key="11">
    <source>
        <dbReference type="EMBL" id="HHJ52869.1"/>
    </source>
</evidence>
<dbReference type="GO" id="GO:0050136">
    <property type="term" value="F:NADH dehydrogenase (quinone) (non-electrogenic) activity"/>
    <property type="evidence" value="ECO:0007669"/>
    <property type="project" value="UniProtKB-UniRule"/>
</dbReference>
<dbReference type="EC" id="7.1.1.-" evidence="10"/>
<dbReference type="InterPro" id="IPR039428">
    <property type="entry name" value="NUOK/Mnh_C1-like"/>
</dbReference>
<keyword evidence="11" id="KW-0560">Oxidoreductase</keyword>
<dbReference type="InterPro" id="IPR001133">
    <property type="entry name" value="NADH_UbQ_OxRdtase_chain4L/K"/>
</dbReference>
<keyword evidence="4 10" id="KW-0813">Transport</keyword>
<dbReference type="GO" id="GO:0048038">
    <property type="term" value="F:quinone binding"/>
    <property type="evidence" value="ECO:0007669"/>
    <property type="project" value="UniProtKB-KW"/>
</dbReference>
<dbReference type="NCBIfam" id="NF004320">
    <property type="entry name" value="PRK05715.1-2"/>
    <property type="match status" value="1"/>
</dbReference>
<dbReference type="AlphaFoldDB" id="A0A7V5UF40"/>
<dbReference type="Pfam" id="PF00420">
    <property type="entry name" value="Oxidored_q2"/>
    <property type="match status" value="1"/>
</dbReference>
<evidence type="ECO:0000256" key="7">
    <source>
        <dbReference type="ARBA" id="ARBA00022967"/>
    </source>
</evidence>
<organism evidence="11">
    <name type="scientific">Caldithrix abyssi</name>
    <dbReference type="NCBI Taxonomy" id="187145"/>
    <lineage>
        <taxon>Bacteria</taxon>
        <taxon>Pseudomonadati</taxon>
        <taxon>Calditrichota</taxon>
        <taxon>Calditrichia</taxon>
        <taxon>Calditrichales</taxon>
        <taxon>Calditrichaceae</taxon>
        <taxon>Caldithrix</taxon>
    </lineage>
</organism>
<evidence type="ECO:0000256" key="1">
    <source>
        <dbReference type="ARBA" id="ARBA00002378"/>
    </source>
</evidence>
<sequence length="101" mass="11081">MIQLQSYLIISGIVFTLGVITVLYKKNAVGILMGVELILNSVNLNFIAFAKYIDSYINGQLVAIFIIILAASEAAVALAIILNLYRDKTTVDVTQVDEMKN</sequence>
<proteinExistence type="inferred from homology"/>
<dbReference type="GO" id="GO:0030964">
    <property type="term" value="C:NADH dehydrogenase complex"/>
    <property type="evidence" value="ECO:0007669"/>
    <property type="project" value="TreeGrafter"/>
</dbReference>
<feature type="transmembrane region" description="Helical" evidence="10">
    <location>
        <begin position="62"/>
        <end position="85"/>
    </location>
</feature>
<reference evidence="11" key="1">
    <citation type="journal article" date="2020" name="mSystems">
        <title>Genome- and Community-Level Interaction Insights into Carbon Utilization and Element Cycling Functions of Hydrothermarchaeota in Hydrothermal Sediment.</title>
        <authorList>
            <person name="Zhou Z."/>
            <person name="Liu Y."/>
            <person name="Xu W."/>
            <person name="Pan J."/>
            <person name="Luo Z.H."/>
            <person name="Li M."/>
        </authorList>
    </citation>
    <scope>NUCLEOTIDE SEQUENCE [LARGE SCALE GENOMIC DNA]</scope>
    <source>
        <strain evidence="11">HyVt-527</strain>
    </source>
</reference>
<evidence type="ECO:0000256" key="2">
    <source>
        <dbReference type="ARBA" id="ARBA00004141"/>
    </source>
</evidence>
<dbReference type="GO" id="GO:0042773">
    <property type="term" value="P:ATP synthesis coupled electron transport"/>
    <property type="evidence" value="ECO:0007669"/>
    <property type="project" value="InterPro"/>
</dbReference>
<gene>
    <name evidence="10 11" type="primary">nuoK</name>
    <name evidence="11" type="ORF">ENJ89_06715</name>
</gene>
<comment type="caution">
    <text evidence="11">The sequence shown here is derived from an EMBL/GenBank/DDBJ whole genome shotgun (WGS) entry which is preliminary data.</text>
</comment>
<protein>
    <recommendedName>
        <fullName evidence="10">NADH-quinone oxidoreductase subunit K</fullName>
        <ecNumber evidence="10">7.1.1.-</ecNumber>
    </recommendedName>
    <alternativeName>
        <fullName evidence="10">NADH dehydrogenase I subunit K</fullName>
    </alternativeName>
    <alternativeName>
        <fullName evidence="10">NDH-1 subunit K</fullName>
    </alternativeName>
</protein>
<feature type="transmembrane region" description="Helical" evidence="10">
    <location>
        <begin position="6"/>
        <end position="24"/>
    </location>
</feature>
<dbReference type="HAMAP" id="MF_01456">
    <property type="entry name" value="NDH1_NuoK"/>
    <property type="match status" value="1"/>
</dbReference>
<keyword evidence="6 10" id="KW-0874">Quinone</keyword>
<keyword evidence="10" id="KW-0830">Ubiquinone</keyword>
<comment type="subunit">
    <text evidence="10">NDH-1 is composed of 14 different subunits. Subunits NuoA, H, J, K, L, M, N constitute the membrane sector of the complex.</text>
</comment>
<comment type="subcellular location">
    <subcellularLocation>
        <location evidence="10">Cell membrane</location>
        <topology evidence="10">Multi-pass membrane protein</topology>
    </subcellularLocation>
    <subcellularLocation>
        <location evidence="2">Membrane</location>
        <topology evidence="2">Multi-pass membrane protein</topology>
    </subcellularLocation>
</comment>
<evidence type="ECO:0000256" key="8">
    <source>
        <dbReference type="ARBA" id="ARBA00022989"/>
    </source>
</evidence>
<accession>A0A7V5UF40</accession>
<evidence type="ECO:0000256" key="9">
    <source>
        <dbReference type="ARBA" id="ARBA00023136"/>
    </source>
</evidence>
<keyword evidence="9 10" id="KW-0472">Membrane</keyword>
<evidence type="ECO:0000256" key="3">
    <source>
        <dbReference type="ARBA" id="ARBA00010519"/>
    </source>
</evidence>
<evidence type="ECO:0000256" key="5">
    <source>
        <dbReference type="ARBA" id="ARBA00022692"/>
    </source>
</evidence>
<keyword evidence="10" id="KW-1003">Cell membrane</keyword>
<keyword evidence="8 10" id="KW-1133">Transmembrane helix</keyword>
<name>A0A7V5UF40_CALAY</name>
<feature type="transmembrane region" description="Helical" evidence="10">
    <location>
        <begin position="31"/>
        <end position="50"/>
    </location>
</feature>
<comment type="function">
    <text evidence="1 10">NDH-1 shuttles electrons from NADH, via FMN and iron-sulfur (Fe-S) centers, to quinones in the respiratory chain. The immediate electron acceptor for the enzyme in this species is believed to be ubiquinone. Couples the redox reaction to proton translocation (for every two electrons transferred, four hydrogen ions are translocated across the cytoplasmic membrane), and thus conserves the redox energy in a proton gradient.</text>
</comment>
<keyword evidence="5 10" id="KW-0812">Transmembrane</keyword>
<evidence type="ECO:0000256" key="4">
    <source>
        <dbReference type="ARBA" id="ARBA00022448"/>
    </source>
</evidence>
<keyword evidence="7 10" id="KW-1278">Translocase</keyword>
<dbReference type="PANTHER" id="PTHR11434">
    <property type="entry name" value="NADH-UBIQUINONE OXIDOREDUCTASE SUBUNIT ND4L"/>
    <property type="match status" value="1"/>
</dbReference>